<comment type="caution">
    <text evidence="2">The sequence shown here is derived from an EMBL/GenBank/DDBJ whole genome shotgun (WGS) entry which is preliminary data.</text>
</comment>
<feature type="region of interest" description="Disordered" evidence="1">
    <location>
        <begin position="323"/>
        <end position="419"/>
    </location>
</feature>
<dbReference type="Proteomes" id="UP000077002">
    <property type="component" value="Unassembled WGS sequence"/>
</dbReference>
<organism evidence="2 3">
    <name type="scientific">Fonsecaea monophora</name>
    <dbReference type="NCBI Taxonomy" id="254056"/>
    <lineage>
        <taxon>Eukaryota</taxon>
        <taxon>Fungi</taxon>
        <taxon>Dikarya</taxon>
        <taxon>Ascomycota</taxon>
        <taxon>Pezizomycotina</taxon>
        <taxon>Eurotiomycetes</taxon>
        <taxon>Chaetothyriomycetidae</taxon>
        <taxon>Chaetothyriales</taxon>
        <taxon>Herpotrichiellaceae</taxon>
        <taxon>Fonsecaea</taxon>
    </lineage>
</organism>
<dbReference type="GeneID" id="34604074"/>
<keyword evidence="3" id="KW-1185">Reference proteome</keyword>
<protein>
    <submittedName>
        <fullName evidence="2">Uncharacterized protein</fullName>
    </submittedName>
</protein>
<proteinExistence type="predicted"/>
<evidence type="ECO:0000313" key="2">
    <source>
        <dbReference type="EMBL" id="OAG36861.1"/>
    </source>
</evidence>
<feature type="compositionally biased region" description="Basic and acidic residues" evidence="1">
    <location>
        <begin position="376"/>
        <end position="419"/>
    </location>
</feature>
<dbReference type="AlphaFoldDB" id="A0A177EZV0"/>
<name>A0A177EZV0_9EURO</name>
<accession>A0A177EZV0</accession>
<evidence type="ECO:0000313" key="3">
    <source>
        <dbReference type="Proteomes" id="UP000077002"/>
    </source>
</evidence>
<dbReference type="OrthoDB" id="4159843at2759"/>
<gene>
    <name evidence="2" type="ORF">AYO21_08934</name>
</gene>
<dbReference type="RefSeq" id="XP_022508813.1">
    <property type="nucleotide sequence ID" value="XM_022658874.1"/>
</dbReference>
<dbReference type="EMBL" id="LVKK01000082">
    <property type="protein sequence ID" value="OAG36861.1"/>
    <property type="molecule type" value="Genomic_DNA"/>
</dbReference>
<reference evidence="2 3" key="1">
    <citation type="submission" date="2016-03" db="EMBL/GenBank/DDBJ databases">
        <title>Draft genome sequence of the Fonsecaea monophora CBS 269.37.</title>
        <authorList>
            <person name="Bombassaro A."/>
            <person name="Vinicius W.A."/>
            <person name="De Hoog S."/>
            <person name="Sun J."/>
            <person name="Souza E.M."/>
            <person name="Raittz R.T."/>
            <person name="Costa F."/>
            <person name="Leao A.C."/>
            <person name="Tadra-Sfeir M.Z."/>
            <person name="Baura V."/>
            <person name="Balsanelli E."/>
            <person name="Pedrosa F.O."/>
            <person name="Moreno L.F."/>
            <person name="Steffens M.B."/>
            <person name="Xi L."/>
            <person name="Bocca A.L."/>
            <person name="Felipe M.S."/>
            <person name="Teixeira M."/>
            <person name="Telles Filho F.Q."/>
            <person name="Azevedo C.M."/>
            <person name="Gomes R."/>
            <person name="Vicente V.A."/>
        </authorList>
    </citation>
    <scope>NUCLEOTIDE SEQUENCE [LARGE SCALE GENOMIC DNA]</scope>
    <source>
        <strain evidence="2 3">CBS 269.37</strain>
    </source>
</reference>
<feature type="compositionally biased region" description="Acidic residues" evidence="1">
    <location>
        <begin position="328"/>
        <end position="355"/>
    </location>
</feature>
<sequence length="419" mass="47099">MASVHGSNASSTSSLALLPDSSAHSLLDSLPGSPLPEVSEYVRAMYMERLVLVNDEDPACVPHPYDVQSSFLTVESQRSLNKVAFLIGSDSSETWFNIYILPAALRDASPLFERSGRRSRSRRSSTPPPSPGSLCCRFREQDCQAAVVFGLWLGLYSTADTQLYEGFDNVIQCKFGQKPDLFVRCWDVADRFEAQPFKNYLTTTAVVMSNTCLVAHFGIADNFSRAGLSRTSLVGALLDSLAFQVVETDMVLLEVLESWSVYSGLMEASPRLLAEFLHAIEDLKGFRDRFFPFHPRDRLCAKWHTHKSRAERRACPDFNAVECAGLDSNDDDQRDGSGDDGGDDHERDSDDLDDQSVDREQDSNQNINEDDDRDDDHERDSDYLDDQSVDRDQDNDNHDENDDHRTEDMNNSDDKEGYV</sequence>
<evidence type="ECO:0000256" key="1">
    <source>
        <dbReference type="SAM" id="MobiDB-lite"/>
    </source>
</evidence>